<gene>
    <name evidence="1" type="ORF">E6Q69_03205</name>
</gene>
<protein>
    <submittedName>
        <fullName evidence="1">Uncharacterized protein</fullName>
    </submittedName>
</protein>
<name>A0A5C7WDW5_AQUAC</name>
<evidence type="ECO:0000313" key="1">
    <source>
        <dbReference type="EMBL" id="TXI34768.1"/>
    </source>
</evidence>
<proteinExistence type="predicted"/>
<evidence type="ECO:0000313" key="2">
    <source>
        <dbReference type="Proteomes" id="UP000321110"/>
    </source>
</evidence>
<reference evidence="1 2" key="1">
    <citation type="submission" date="2018-09" db="EMBL/GenBank/DDBJ databases">
        <title>Metagenome Assembled Genomes from an Advanced Water Purification Facility.</title>
        <authorList>
            <person name="Stamps B.W."/>
            <person name="Spear J.R."/>
        </authorList>
    </citation>
    <scope>NUCLEOTIDE SEQUENCE [LARGE SCALE GENOMIC DNA]</scope>
    <source>
        <strain evidence="1">Bin_52_1</strain>
    </source>
</reference>
<dbReference type="AlphaFoldDB" id="A0A5C7WDW5"/>
<accession>A0A5C7WDW5</accession>
<sequence length="201" mass="22485">MTFNVYLQGADGGAERFGIDPARYLRMEIKAVNRAARWARRVLLIEPMAKATGIRKVILGDRIALRVATTTVPAASIVPASHGIPARCYRHRAEAVDGSGTRARIVVDWWQGEKIGAGFINPASKRRLPLATRSVRERKLKKPARLNPHIKQYRYEYPVPRDALGPSAAALMQVVVDDRLHEQVADKVAEEFNLELDKELL</sequence>
<organism evidence="1 2">
    <name type="scientific">Aquipseudomonas alcaligenes</name>
    <name type="common">Pseudomonas alcaligenes</name>
    <dbReference type="NCBI Taxonomy" id="43263"/>
    <lineage>
        <taxon>Bacteria</taxon>
        <taxon>Pseudomonadati</taxon>
        <taxon>Pseudomonadota</taxon>
        <taxon>Gammaproteobacteria</taxon>
        <taxon>Pseudomonadales</taxon>
        <taxon>Pseudomonadaceae</taxon>
        <taxon>Aquipseudomonas</taxon>
    </lineage>
</organism>
<dbReference type="EMBL" id="SSFO01000057">
    <property type="protein sequence ID" value="TXI34768.1"/>
    <property type="molecule type" value="Genomic_DNA"/>
</dbReference>
<comment type="caution">
    <text evidence="1">The sequence shown here is derived from an EMBL/GenBank/DDBJ whole genome shotgun (WGS) entry which is preliminary data.</text>
</comment>
<dbReference type="Proteomes" id="UP000321110">
    <property type="component" value="Unassembled WGS sequence"/>
</dbReference>